<dbReference type="EC" id="2.7.11.22" evidence="11"/>
<evidence type="ECO:0000256" key="9">
    <source>
        <dbReference type="SAM" id="MobiDB-lite"/>
    </source>
</evidence>
<dbReference type="InterPro" id="IPR008271">
    <property type="entry name" value="Ser/Thr_kinase_AS"/>
</dbReference>
<evidence type="ECO:0000313" key="12">
    <source>
        <dbReference type="Proteomes" id="UP000675881"/>
    </source>
</evidence>
<feature type="binding site" evidence="7">
    <location>
        <position position="98"/>
    </location>
    <ligand>
        <name>ATP</name>
        <dbReference type="ChEBI" id="CHEBI:30616"/>
    </ligand>
</feature>
<evidence type="ECO:0000256" key="10">
    <source>
        <dbReference type="SAM" id="Phobius"/>
    </source>
</evidence>
<keyword evidence="12" id="KW-1185">Reference proteome</keyword>
<dbReference type="InterPro" id="IPR017441">
    <property type="entry name" value="Protein_kinase_ATP_BS"/>
</dbReference>
<protein>
    <submittedName>
        <fullName evidence="11">CDK6</fullName>
        <ecNumber evidence="11">2.7.11.22</ecNumber>
    </submittedName>
</protein>
<feature type="compositionally biased region" description="Low complexity" evidence="9">
    <location>
        <begin position="328"/>
        <end position="340"/>
    </location>
</feature>
<feature type="transmembrane region" description="Helical" evidence="10">
    <location>
        <begin position="370"/>
        <end position="386"/>
    </location>
</feature>
<dbReference type="GO" id="GO:0005634">
    <property type="term" value="C:nucleus"/>
    <property type="evidence" value="ECO:0007669"/>
    <property type="project" value="TreeGrafter"/>
</dbReference>
<evidence type="ECO:0000256" key="7">
    <source>
        <dbReference type="PROSITE-ProRule" id="PRU10141"/>
    </source>
</evidence>
<organism evidence="11 12">
    <name type="scientific">Lepeophtheirus salmonis</name>
    <name type="common">Salmon louse</name>
    <name type="synonym">Caligus salmonis</name>
    <dbReference type="NCBI Taxonomy" id="72036"/>
    <lineage>
        <taxon>Eukaryota</taxon>
        <taxon>Metazoa</taxon>
        <taxon>Ecdysozoa</taxon>
        <taxon>Arthropoda</taxon>
        <taxon>Crustacea</taxon>
        <taxon>Multicrustacea</taxon>
        <taxon>Hexanauplia</taxon>
        <taxon>Copepoda</taxon>
        <taxon>Siphonostomatoida</taxon>
        <taxon>Caligidae</taxon>
        <taxon>Lepeophtheirus</taxon>
    </lineage>
</organism>
<evidence type="ECO:0000256" key="8">
    <source>
        <dbReference type="RuleBase" id="RU000304"/>
    </source>
</evidence>
<name>A0A7R8CDH6_LEPSM</name>
<keyword evidence="3 11" id="KW-0808">Transferase</keyword>
<dbReference type="Gene3D" id="3.30.200.20">
    <property type="entry name" value="Phosphorylase Kinase, domain 1"/>
    <property type="match status" value="1"/>
</dbReference>
<dbReference type="EMBL" id="HG994580">
    <property type="protein sequence ID" value="CAF2779400.1"/>
    <property type="molecule type" value="Genomic_DNA"/>
</dbReference>
<dbReference type="GO" id="GO:0000082">
    <property type="term" value="P:G1/S transition of mitotic cell cycle"/>
    <property type="evidence" value="ECO:0007669"/>
    <property type="project" value="TreeGrafter"/>
</dbReference>
<keyword evidence="10" id="KW-0812">Transmembrane</keyword>
<dbReference type="Pfam" id="PF00069">
    <property type="entry name" value="Pkinase"/>
    <property type="match status" value="1"/>
</dbReference>
<dbReference type="InterPro" id="IPR050108">
    <property type="entry name" value="CDK"/>
</dbReference>
<evidence type="ECO:0000256" key="5">
    <source>
        <dbReference type="ARBA" id="ARBA00022777"/>
    </source>
</evidence>
<feature type="transmembrane region" description="Helical" evidence="10">
    <location>
        <begin position="208"/>
        <end position="231"/>
    </location>
</feature>
<dbReference type="Gene3D" id="1.10.510.10">
    <property type="entry name" value="Transferase(Phosphotransferase) domain 1"/>
    <property type="match status" value="2"/>
</dbReference>
<evidence type="ECO:0000313" key="11">
    <source>
        <dbReference type="EMBL" id="CAF2779400.1"/>
    </source>
</evidence>
<dbReference type="InterPro" id="IPR011009">
    <property type="entry name" value="Kinase-like_dom_sf"/>
</dbReference>
<reference evidence="11" key="1">
    <citation type="submission" date="2021-02" db="EMBL/GenBank/DDBJ databases">
        <authorList>
            <person name="Bekaert M."/>
        </authorList>
    </citation>
    <scope>NUCLEOTIDE SEQUENCE</scope>
    <source>
        <strain evidence="11">IoA-00</strain>
    </source>
</reference>
<accession>A0A7R8CDH6</accession>
<dbReference type="PANTHER" id="PTHR24056">
    <property type="entry name" value="CELL DIVISION PROTEIN KINASE"/>
    <property type="match status" value="1"/>
</dbReference>
<evidence type="ECO:0000256" key="4">
    <source>
        <dbReference type="ARBA" id="ARBA00022741"/>
    </source>
</evidence>
<evidence type="ECO:0000256" key="2">
    <source>
        <dbReference type="ARBA" id="ARBA00022527"/>
    </source>
</evidence>
<dbReference type="GO" id="GO:0030332">
    <property type="term" value="F:cyclin binding"/>
    <property type="evidence" value="ECO:0007669"/>
    <property type="project" value="TreeGrafter"/>
</dbReference>
<gene>
    <name evidence="11" type="ORF">LSAA_1598</name>
</gene>
<feature type="region of interest" description="Disordered" evidence="9">
    <location>
        <begin position="328"/>
        <end position="363"/>
    </location>
</feature>
<keyword evidence="6 7" id="KW-0067">ATP-binding</keyword>
<dbReference type="SMART" id="SM00220">
    <property type="entry name" value="S_TKc"/>
    <property type="match status" value="1"/>
</dbReference>
<evidence type="ECO:0000256" key="1">
    <source>
        <dbReference type="ARBA" id="ARBA00006485"/>
    </source>
</evidence>
<dbReference type="GO" id="GO:0004693">
    <property type="term" value="F:cyclin-dependent protein serine/threonine kinase activity"/>
    <property type="evidence" value="ECO:0007669"/>
    <property type="project" value="UniProtKB-EC"/>
</dbReference>
<dbReference type="Proteomes" id="UP000675881">
    <property type="component" value="Chromosome 1"/>
</dbReference>
<dbReference type="PANTHER" id="PTHR24056:SF472">
    <property type="entry name" value="CYCLIN-DEPENDENT KINASE 4, ISOFORM A"/>
    <property type="match status" value="1"/>
</dbReference>
<evidence type="ECO:0000256" key="6">
    <source>
        <dbReference type="ARBA" id="ARBA00022840"/>
    </source>
</evidence>
<dbReference type="OrthoDB" id="1732493at2759"/>
<proteinExistence type="inferred from homology"/>
<keyword evidence="5" id="KW-0418">Kinase</keyword>
<dbReference type="GO" id="GO:0010468">
    <property type="term" value="P:regulation of gene expression"/>
    <property type="evidence" value="ECO:0007669"/>
    <property type="project" value="TreeGrafter"/>
</dbReference>
<dbReference type="SUPFAM" id="SSF56112">
    <property type="entry name" value="Protein kinase-like (PK-like)"/>
    <property type="match status" value="1"/>
</dbReference>
<dbReference type="InterPro" id="IPR000719">
    <property type="entry name" value="Prot_kinase_dom"/>
</dbReference>
<dbReference type="PROSITE" id="PS50011">
    <property type="entry name" value="PROTEIN_KINASE_DOM"/>
    <property type="match status" value="1"/>
</dbReference>
<dbReference type="GO" id="GO:0010389">
    <property type="term" value="P:regulation of G2/M transition of mitotic cell cycle"/>
    <property type="evidence" value="ECO:0007669"/>
    <property type="project" value="TreeGrafter"/>
</dbReference>
<dbReference type="GO" id="GO:0007165">
    <property type="term" value="P:signal transduction"/>
    <property type="evidence" value="ECO:0007669"/>
    <property type="project" value="TreeGrafter"/>
</dbReference>
<keyword evidence="4 7" id="KW-0547">Nucleotide-binding</keyword>
<feature type="region of interest" description="Disordered" evidence="9">
    <location>
        <begin position="1"/>
        <end position="55"/>
    </location>
</feature>
<evidence type="ECO:0000256" key="3">
    <source>
        <dbReference type="ARBA" id="ARBA00022679"/>
    </source>
</evidence>
<comment type="similarity">
    <text evidence="1">Belongs to the protein kinase superfamily. CMGC Ser/Thr protein kinase family. CDC2/CDKX subfamily.</text>
</comment>
<dbReference type="GO" id="GO:0005524">
    <property type="term" value="F:ATP binding"/>
    <property type="evidence" value="ECO:0007669"/>
    <property type="project" value="UniProtKB-UniRule"/>
</dbReference>
<dbReference type="PROSITE" id="PS00108">
    <property type="entry name" value="PROTEIN_KINASE_ST"/>
    <property type="match status" value="1"/>
</dbReference>
<dbReference type="GO" id="GO:0000307">
    <property type="term" value="C:cyclin-dependent protein kinase holoenzyme complex"/>
    <property type="evidence" value="ECO:0007669"/>
    <property type="project" value="TreeGrafter"/>
</dbReference>
<dbReference type="GO" id="GO:0005737">
    <property type="term" value="C:cytoplasm"/>
    <property type="evidence" value="ECO:0007669"/>
    <property type="project" value="TreeGrafter"/>
</dbReference>
<sequence length="431" mass="48099">MSLEDRSNSIDNSSGGGSQFDNAAPDSSSDRARESDTVDSTTFESPLATEGRLDNQGRVLQTLRDPSHYEELNVIGNGAYGTVYRARNKTDDTIVALKKMRFSLTEDASKHCSSVRHMPWTPKRSRNVSLLSFFEHVHQDLASYLENCPSPGLGSDRIKDIFFQILNGIDFLHSHRIVHRDLKPQNLLITRDLTVKLTDFGLARIYEFYTLLTSVVLICGVVAVYLLNFFLENPYSPGQNEMGQLAKIFEVIGTPGESEWSESSAVTRSNFNNFRTRDWTEVVPEIDAQGRDLIERLLCFSTNRRLTAAEALQHPYFTDYGFEPITLSPSSSSSRSMRTSEGTVSDRSLDSSSLSFSSHDDSSWGKPGEIAIFLFFIFIFIAALSSKERVLIDVNPGEGEAFKVFNSLPAHMKQLTGEGGLGSITLISYYL</sequence>
<dbReference type="AlphaFoldDB" id="A0A7R8CDH6"/>
<keyword evidence="2 8" id="KW-0723">Serine/threonine-protein kinase</keyword>
<keyword evidence="10" id="KW-1133">Transmembrane helix</keyword>
<keyword evidence="10" id="KW-0472">Membrane</keyword>
<dbReference type="PROSITE" id="PS00107">
    <property type="entry name" value="PROTEIN_KINASE_ATP"/>
    <property type="match status" value="1"/>
</dbReference>